<name>A0A151JGI7_9VIBR</name>
<dbReference type="EMBL" id="LOMK01000001">
    <property type="protein sequence ID" value="KYN24899.1"/>
    <property type="molecule type" value="Genomic_DNA"/>
</dbReference>
<dbReference type="Proteomes" id="UP000075349">
    <property type="component" value="Unassembled WGS sequence"/>
</dbReference>
<sequence length="253" mass="29492">MNKQELNFLNQYVNVRMPRNASEWTDHYAFLAVASGIDVDLIMEKAKILMNLNVQHQKLLRSDPEKIMKEFESKRDVVFANASTYFVNMFGFDLTSAYDMQTVWNGLFSKFGKTKIVKRLFADEMIKVYNAININRALNTAYHAELQAIGVNADTIKSILKSWTVKDTKESAQAYRIAYKQFESELVEHYKLMHSIESESTLQNVKLEHVVDRLIKSHHFDQTDKEFNKYQFHALPDIMLIKLCFSQSINKTL</sequence>
<reference evidence="2" key="1">
    <citation type="submission" date="2015-12" db="EMBL/GenBank/DDBJ databases">
        <authorList>
            <person name="Tarr C.L."/>
            <person name="Gladney L.M."/>
        </authorList>
    </citation>
    <scope>NUCLEOTIDE SEQUENCE [LARGE SCALE GENOMIC DNA]</scope>
    <source>
        <strain evidence="2">2756-81</strain>
    </source>
</reference>
<accession>A0A151JGI7</accession>
<protein>
    <submittedName>
        <fullName evidence="1">Uncharacterized protein</fullName>
    </submittedName>
</protein>
<comment type="caution">
    <text evidence="1">The sequence shown here is derived from an EMBL/GenBank/DDBJ whole genome shotgun (WGS) entry which is preliminary data.</text>
</comment>
<gene>
    <name evidence="1" type="ORF">AUQ44_03455</name>
</gene>
<evidence type="ECO:0000313" key="2">
    <source>
        <dbReference type="Proteomes" id="UP000075349"/>
    </source>
</evidence>
<organism evidence="1 2">
    <name type="scientific">Vibrio cidicii</name>
    <dbReference type="NCBI Taxonomy" id="1763883"/>
    <lineage>
        <taxon>Bacteria</taxon>
        <taxon>Pseudomonadati</taxon>
        <taxon>Pseudomonadota</taxon>
        <taxon>Gammaproteobacteria</taxon>
        <taxon>Vibrionales</taxon>
        <taxon>Vibrionaceae</taxon>
        <taxon>Vibrio</taxon>
    </lineage>
</organism>
<evidence type="ECO:0000313" key="1">
    <source>
        <dbReference type="EMBL" id="KYN24899.1"/>
    </source>
</evidence>
<proteinExistence type="predicted"/>
<dbReference type="AlphaFoldDB" id="A0A151JGI7"/>